<evidence type="ECO:0000256" key="5">
    <source>
        <dbReference type="ARBA" id="ARBA00032432"/>
    </source>
</evidence>
<dbReference type="AlphaFoldDB" id="A0A9P9A1F8"/>
<dbReference type="InterPro" id="IPR016589">
    <property type="entry name" value="tRNA_splic_SEN2"/>
</dbReference>
<dbReference type="RefSeq" id="XP_045962527.1">
    <property type="nucleotide sequence ID" value="XM_046102274.1"/>
</dbReference>
<evidence type="ECO:0000256" key="3">
    <source>
        <dbReference type="ARBA" id="ARBA00022694"/>
    </source>
</evidence>
<sequence>MADTQLPNQNGAMTPPKPVAEQAPSTPDPSATVVPPARREVPLWKIHELPVPIRTFPLPYFHPSNPLSLAHVAYAWIRVWSPSTRSVLIKDPKSIRGLWEQGFYGKGHLSRSEPNWLKREQARKGAHSDHVAEVFTNQRRQERIEMKWARARKEQEAIHRTRHDEARVAPVGPLEILAMPNSQRDLDVLVYGSIAALTGAVNGDVEAPDAGDTIDSTGVANSYQNGHVQRPVTPQDNPVPAAGDSSSERQPLKRRKSVRFSPKVESTTFQLFDPPSPSQTMMVNGNGKAPDGILTNGLAEFTRDSSLSLTLEPATLEPVPEDVIPIEPEASEELTDKEHLQLTLEEAFWLSFGLGVLQVRDEADGSLLSVESLLRLGREYSYFPPRPANLRPDDPFLMHYAVYHHFRSLGWVTRPGIKFGCDWLLYHRGPAFSHAEFAIIVLPSYSDPYWKAQGLDTTDKSWHWLHLVNRVQSTALKTLVLVYVDIPAPSEASSDIPSLLKQYKIREVMVKRWLINRNRD</sequence>
<keyword evidence="3" id="KW-0819">tRNA processing</keyword>
<evidence type="ECO:0000313" key="10">
    <source>
        <dbReference type="EMBL" id="KAH6658293.1"/>
    </source>
</evidence>
<dbReference type="InterPro" id="IPR006676">
    <property type="entry name" value="tRNA_splic"/>
</dbReference>
<dbReference type="InterPro" id="IPR036167">
    <property type="entry name" value="tRNA_intron_Endo_cat-like_sf"/>
</dbReference>
<dbReference type="Proteomes" id="UP000758603">
    <property type="component" value="Unassembled WGS sequence"/>
</dbReference>
<evidence type="ECO:0000313" key="11">
    <source>
        <dbReference type="Proteomes" id="UP000758603"/>
    </source>
</evidence>
<evidence type="ECO:0000256" key="8">
    <source>
        <dbReference type="SAM" id="MobiDB-lite"/>
    </source>
</evidence>
<dbReference type="PANTHER" id="PTHR21227">
    <property type="entry name" value="TRNA-SPLICING ENDONUCLEASE SUBUNIT SEN2"/>
    <property type="match status" value="1"/>
</dbReference>
<evidence type="ECO:0000256" key="4">
    <source>
        <dbReference type="ARBA" id="ARBA00023239"/>
    </source>
</evidence>
<dbReference type="Gene3D" id="3.40.1350.10">
    <property type="match status" value="1"/>
</dbReference>
<organism evidence="10 11">
    <name type="scientific">Truncatella angustata</name>
    <dbReference type="NCBI Taxonomy" id="152316"/>
    <lineage>
        <taxon>Eukaryota</taxon>
        <taxon>Fungi</taxon>
        <taxon>Dikarya</taxon>
        <taxon>Ascomycota</taxon>
        <taxon>Pezizomycotina</taxon>
        <taxon>Sordariomycetes</taxon>
        <taxon>Xylariomycetidae</taxon>
        <taxon>Amphisphaeriales</taxon>
        <taxon>Sporocadaceae</taxon>
        <taxon>Truncatella</taxon>
    </lineage>
</organism>
<dbReference type="FunFam" id="3.40.1350.10:FF:000007">
    <property type="entry name" value="tRNA-splicing endonuclease subunit Sen2"/>
    <property type="match status" value="1"/>
</dbReference>
<accession>A0A9P9A1F8</accession>
<comment type="similarity">
    <text evidence="1">Belongs to the tRNA-intron endonuclease family.</text>
</comment>
<feature type="active site" evidence="7">
    <location>
        <position position="426"/>
    </location>
</feature>
<dbReference type="PANTHER" id="PTHR21227:SF0">
    <property type="entry name" value="TRNA-SPLICING ENDONUCLEASE SUBUNIT SEN2"/>
    <property type="match status" value="1"/>
</dbReference>
<evidence type="ECO:0000256" key="7">
    <source>
        <dbReference type="PIRSR" id="PIRSR011789-1"/>
    </source>
</evidence>
<evidence type="ECO:0000256" key="2">
    <source>
        <dbReference type="ARBA" id="ARBA00012573"/>
    </source>
</evidence>
<gene>
    <name evidence="10" type="ORF">BKA67DRAFT_557626</name>
</gene>
<comment type="caution">
    <text evidence="10">The sequence shown here is derived from an EMBL/GenBank/DDBJ whole genome shotgun (WGS) entry which is preliminary data.</text>
</comment>
<dbReference type="SUPFAM" id="SSF53032">
    <property type="entry name" value="tRNA-intron endonuclease catalytic domain-like"/>
    <property type="match status" value="1"/>
</dbReference>
<feature type="compositionally biased region" description="Polar residues" evidence="8">
    <location>
        <begin position="1"/>
        <end position="12"/>
    </location>
</feature>
<feature type="domain" description="tRNA intron endonuclease catalytic" evidence="9">
    <location>
        <begin position="396"/>
        <end position="485"/>
    </location>
</feature>
<feature type="compositionally biased region" description="Polar residues" evidence="8">
    <location>
        <begin position="214"/>
        <end position="236"/>
    </location>
</feature>
<dbReference type="GO" id="GO:0000379">
    <property type="term" value="P:tRNA-type intron splice site recognition and cleavage"/>
    <property type="evidence" value="ECO:0007669"/>
    <property type="project" value="TreeGrafter"/>
</dbReference>
<dbReference type="EMBL" id="JAGPXC010000002">
    <property type="protein sequence ID" value="KAH6658293.1"/>
    <property type="molecule type" value="Genomic_DNA"/>
</dbReference>
<evidence type="ECO:0000256" key="6">
    <source>
        <dbReference type="ARBA" id="ARBA00034031"/>
    </source>
</evidence>
<keyword evidence="11" id="KW-1185">Reference proteome</keyword>
<feature type="active site" evidence="7">
    <location>
        <position position="477"/>
    </location>
</feature>
<dbReference type="GO" id="GO:0005737">
    <property type="term" value="C:cytoplasm"/>
    <property type="evidence" value="ECO:0007669"/>
    <property type="project" value="TreeGrafter"/>
</dbReference>
<dbReference type="GO" id="GO:0003676">
    <property type="term" value="F:nucleic acid binding"/>
    <property type="evidence" value="ECO:0007669"/>
    <property type="project" value="InterPro"/>
</dbReference>
<feature type="region of interest" description="Disordered" evidence="8">
    <location>
        <begin position="1"/>
        <end position="34"/>
    </location>
</feature>
<dbReference type="Pfam" id="PF01974">
    <property type="entry name" value="tRNA_int_endo"/>
    <property type="match status" value="1"/>
</dbReference>
<dbReference type="OrthoDB" id="10249562at2759"/>
<evidence type="ECO:0000256" key="1">
    <source>
        <dbReference type="ARBA" id="ARBA00008078"/>
    </source>
</evidence>
<dbReference type="GeneID" id="70131166"/>
<proteinExistence type="inferred from homology"/>
<reference evidence="10" key="1">
    <citation type="journal article" date="2021" name="Nat. Commun.">
        <title>Genetic determinants of endophytism in the Arabidopsis root mycobiome.</title>
        <authorList>
            <person name="Mesny F."/>
            <person name="Miyauchi S."/>
            <person name="Thiergart T."/>
            <person name="Pickel B."/>
            <person name="Atanasova L."/>
            <person name="Karlsson M."/>
            <person name="Huettel B."/>
            <person name="Barry K.W."/>
            <person name="Haridas S."/>
            <person name="Chen C."/>
            <person name="Bauer D."/>
            <person name="Andreopoulos W."/>
            <person name="Pangilinan J."/>
            <person name="LaButti K."/>
            <person name="Riley R."/>
            <person name="Lipzen A."/>
            <person name="Clum A."/>
            <person name="Drula E."/>
            <person name="Henrissat B."/>
            <person name="Kohler A."/>
            <person name="Grigoriev I.V."/>
            <person name="Martin F.M."/>
            <person name="Hacquard S."/>
        </authorList>
    </citation>
    <scope>NUCLEOTIDE SEQUENCE</scope>
    <source>
        <strain evidence="10">MPI-SDFR-AT-0073</strain>
    </source>
</reference>
<dbReference type="PIRSF" id="PIRSF011789">
    <property type="entry name" value="tRNA_splic_SEN2"/>
    <property type="match status" value="1"/>
</dbReference>
<dbReference type="InterPro" id="IPR011856">
    <property type="entry name" value="tRNA_endonuc-like_dom_sf"/>
</dbReference>
<evidence type="ECO:0000259" key="9">
    <source>
        <dbReference type="Pfam" id="PF01974"/>
    </source>
</evidence>
<keyword evidence="4" id="KW-0456">Lyase</keyword>
<name>A0A9P9A1F8_9PEZI</name>
<dbReference type="InterPro" id="IPR006677">
    <property type="entry name" value="tRNA_intron_Endonuc_cat-like"/>
</dbReference>
<feature type="region of interest" description="Disordered" evidence="8">
    <location>
        <begin position="203"/>
        <end position="277"/>
    </location>
</feature>
<dbReference type="GO" id="GO:0000214">
    <property type="term" value="C:tRNA-intron endonuclease complex"/>
    <property type="evidence" value="ECO:0007669"/>
    <property type="project" value="InterPro"/>
</dbReference>
<dbReference type="EC" id="4.6.1.16" evidence="2"/>
<feature type="active site" evidence="7">
    <location>
        <position position="434"/>
    </location>
</feature>
<dbReference type="GO" id="GO:0000213">
    <property type="term" value="F:tRNA-intron lyase activity"/>
    <property type="evidence" value="ECO:0007669"/>
    <property type="project" value="UniProtKB-EC"/>
</dbReference>
<comment type="catalytic activity">
    <reaction evidence="6">
        <text>pretRNA = a 3'-half-tRNA molecule with a 5'-OH end + a 5'-half-tRNA molecule with a 2',3'-cyclic phosphate end + an intron with a 2',3'-cyclic phosphate and a 5'-hydroxyl terminus.</text>
        <dbReference type="EC" id="4.6.1.16"/>
    </reaction>
</comment>
<protein>
    <recommendedName>
        <fullName evidence="2">tRNA-intron lyase</fullName>
        <ecNumber evidence="2">4.6.1.16</ecNumber>
    </recommendedName>
    <alternativeName>
        <fullName evidence="5">tRNA-intron endonuclease Sen2</fullName>
    </alternativeName>
</protein>
<dbReference type="CDD" id="cd22363">
    <property type="entry name" value="tRNA-intron_lyase_C"/>
    <property type="match status" value="1"/>
</dbReference>